<evidence type="ECO:0000313" key="1">
    <source>
        <dbReference type="EMBL" id="MUG21802.1"/>
    </source>
</evidence>
<dbReference type="RefSeq" id="WP_155619526.1">
    <property type="nucleotide sequence ID" value="NZ_JAQCVN010000038.1"/>
</dbReference>
<organism evidence="1 2">
    <name type="scientific">Paenibacillus macerans</name>
    <name type="common">Bacillus macerans</name>
    <dbReference type="NCBI Taxonomy" id="44252"/>
    <lineage>
        <taxon>Bacteria</taxon>
        <taxon>Bacillati</taxon>
        <taxon>Bacillota</taxon>
        <taxon>Bacilli</taxon>
        <taxon>Bacillales</taxon>
        <taxon>Paenibacillaceae</taxon>
        <taxon>Paenibacillus</taxon>
    </lineage>
</organism>
<comment type="caution">
    <text evidence="1">The sequence shown here is derived from an EMBL/GenBank/DDBJ whole genome shotgun (WGS) entry which is preliminary data.</text>
</comment>
<dbReference type="GO" id="GO:0003677">
    <property type="term" value="F:DNA binding"/>
    <property type="evidence" value="ECO:0007669"/>
    <property type="project" value="InterPro"/>
</dbReference>
<evidence type="ECO:0008006" key="3">
    <source>
        <dbReference type="Google" id="ProtNLM"/>
    </source>
</evidence>
<sequence>MSVDYFAYQELVAKNLVLFMREKGFSRLSLSKVAGVPRTTVDNLLNGGWNRDALEYNTLVERIQLKFNLPKDYFLKEVSFPQPSVLGPEVQELFDGLDNILDIYSMYLSGYEL</sequence>
<gene>
    <name evidence="1" type="ORF">GNQ08_05080</name>
</gene>
<proteinExistence type="predicted"/>
<reference evidence="1 2" key="1">
    <citation type="submission" date="2019-11" db="EMBL/GenBank/DDBJ databases">
        <title>Draft genome sequences of five Paenibacillus species of dairy origin.</title>
        <authorList>
            <person name="Olajide A.M."/>
            <person name="Chen S."/>
            <person name="Lapointe G."/>
        </authorList>
    </citation>
    <scope>NUCLEOTIDE SEQUENCE [LARGE SCALE GENOMIC DNA]</scope>
    <source>
        <strain evidence="1 2">3CT49</strain>
    </source>
</reference>
<dbReference type="EMBL" id="WNZZ01000003">
    <property type="protein sequence ID" value="MUG21802.1"/>
    <property type="molecule type" value="Genomic_DNA"/>
</dbReference>
<accession>A0A6N8ETD3</accession>
<evidence type="ECO:0000313" key="2">
    <source>
        <dbReference type="Proteomes" id="UP000442469"/>
    </source>
</evidence>
<protein>
    <recommendedName>
        <fullName evidence="3">Helix-turn-helix family protein</fullName>
    </recommendedName>
</protein>
<dbReference type="Proteomes" id="UP000442469">
    <property type="component" value="Unassembled WGS sequence"/>
</dbReference>
<dbReference type="SUPFAM" id="SSF47413">
    <property type="entry name" value="lambda repressor-like DNA-binding domains"/>
    <property type="match status" value="1"/>
</dbReference>
<dbReference type="InterPro" id="IPR010982">
    <property type="entry name" value="Lambda_DNA-bd_dom_sf"/>
</dbReference>
<name>A0A6N8ETD3_PAEMA</name>
<dbReference type="AlphaFoldDB" id="A0A6N8ETD3"/>